<comment type="caution">
    <text evidence="1">The sequence shown here is derived from an EMBL/GenBank/DDBJ whole genome shotgun (WGS) entry which is preliminary data.</text>
</comment>
<accession>A0ABV0UB91</accession>
<protein>
    <submittedName>
        <fullName evidence="1">Uncharacterized protein</fullName>
    </submittedName>
</protein>
<keyword evidence="2" id="KW-1185">Reference proteome</keyword>
<proteinExistence type="predicted"/>
<sequence length="69" mass="7800">MNNKNRQSGKTREVWDRLQETEGFGVLLPAVFTISTLGAASRSYRRRQVLCIYSSARKHKGEGCQHFGA</sequence>
<evidence type="ECO:0000313" key="2">
    <source>
        <dbReference type="Proteomes" id="UP001482620"/>
    </source>
</evidence>
<organism evidence="1 2">
    <name type="scientific">Ilyodon furcidens</name>
    <name type="common">goldbreast splitfin</name>
    <dbReference type="NCBI Taxonomy" id="33524"/>
    <lineage>
        <taxon>Eukaryota</taxon>
        <taxon>Metazoa</taxon>
        <taxon>Chordata</taxon>
        <taxon>Craniata</taxon>
        <taxon>Vertebrata</taxon>
        <taxon>Euteleostomi</taxon>
        <taxon>Actinopterygii</taxon>
        <taxon>Neopterygii</taxon>
        <taxon>Teleostei</taxon>
        <taxon>Neoteleostei</taxon>
        <taxon>Acanthomorphata</taxon>
        <taxon>Ovalentaria</taxon>
        <taxon>Atherinomorphae</taxon>
        <taxon>Cyprinodontiformes</taxon>
        <taxon>Goodeidae</taxon>
        <taxon>Ilyodon</taxon>
    </lineage>
</organism>
<evidence type="ECO:0000313" key="1">
    <source>
        <dbReference type="EMBL" id="MEQ2242311.1"/>
    </source>
</evidence>
<dbReference type="EMBL" id="JAHRIQ010064206">
    <property type="protein sequence ID" value="MEQ2242311.1"/>
    <property type="molecule type" value="Genomic_DNA"/>
</dbReference>
<name>A0ABV0UB91_9TELE</name>
<dbReference type="Proteomes" id="UP001482620">
    <property type="component" value="Unassembled WGS sequence"/>
</dbReference>
<reference evidence="1 2" key="1">
    <citation type="submission" date="2021-06" db="EMBL/GenBank/DDBJ databases">
        <authorList>
            <person name="Palmer J.M."/>
        </authorList>
    </citation>
    <scope>NUCLEOTIDE SEQUENCE [LARGE SCALE GENOMIC DNA]</scope>
    <source>
        <strain evidence="2">if_2019</strain>
        <tissue evidence="1">Muscle</tissue>
    </source>
</reference>
<gene>
    <name evidence="1" type="ORF">ILYODFUR_034584</name>
</gene>